<dbReference type="GO" id="GO:0008802">
    <property type="term" value="F:betaine-aldehyde dehydrogenase (NAD+) activity"/>
    <property type="evidence" value="ECO:0007669"/>
    <property type="project" value="UniProtKB-EC"/>
</dbReference>
<protein>
    <submittedName>
        <fullName evidence="7">Betaine aldehyde dehydrogenase</fullName>
        <ecNumber evidence="7">1.2.1.8</ecNumber>
    </submittedName>
</protein>
<dbReference type="FunFam" id="3.40.309.10:FF:000012">
    <property type="entry name" value="Betaine aldehyde dehydrogenase"/>
    <property type="match status" value="1"/>
</dbReference>
<dbReference type="Proteomes" id="UP000017819">
    <property type="component" value="Unassembled WGS sequence"/>
</dbReference>
<dbReference type="InterPro" id="IPR016163">
    <property type="entry name" value="Ald_DH_C"/>
</dbReference>
<dbReference type="RefSeq" id="WP_023432784.1">
    <property type="nucleotide sequence ID" value="NZ_AWXZ01000035.1"/>
</dbReference>
<comment type="caution">
    <text evidence="7">The sequence shown here is derived from an EMBL/GenBank/DDBJ whole genome shotgun (WGS) entry which is preliminary data.</text>
</comment>
<dbReference type="STRING" id="631454.N177_2655"/>
<keyword evidence="2 5" id="KW-0560">Oxidoreductase</keyword>
<dbReference type="Gene3D" id="3.40.605.10">
    <property type="entry name" value="Aldehyde Dehydrogenase, Chain A, domain 1"/>
    <property type="match status" value="1"/>
</dbReference>
<sequence length="488" mass="51995">MMSTVLEISCHIAGRRIPGSGDALSSINPANGETLATGNAAAMPEIEQAIEAAREARRSWMAMSAAERGRVLARVAAILRERRDDLARLEVLDTGKPIQEAPAADIDSAADCFEFFAGLTQIVQGEHIPFGDDGFAYTRREPLGICAGIGAWNYPIQIASWKTAPALAAGNAMLFKPSEVTPLTALELGRIVEEAGAPPGLLSILPGGRETGEILSTHPAIAKISVTGSVPTGKAVMASAAGTLKHVTMELGGKSALLVFADADLDDAVSAAMLANFYTQGEICTNGTRVFVERPVCEAFLEKAKARAEAIRIGDPLDPETQMGPLIHAQHLDKVMKFVENGVREGARLVTGGKRLTDGDFAKGNFMQPTIFADVLDQMTICMQEIFGPVMSVLPFESEEEALRRANDTPFGLAAGVMTRDISRAHRVAAKLEAGVVWVNHYNLTPIPMPFGGSKMSGLGRENGLAALDFYTERKSVYVNLGGVESPY</sequence>
<dbReference type="SUPFAM" id="SSF53720">
    <property type="entry name" value="ALDH-like"/>
    <property type="match status" value="1"/>
</dbReference>
<keyword evidence="3" id="KW-0558">Oxidation</keyword>
<evidence type="ECO:0000256" key="5">
    <source>
        <dbReference type="RuleBase" id="RU003345"/>
    </source>
</evidence>
<dbReference type="InterPro" id="IPR029510">
    <property type="entry name" value="Ald_DH_CS_GLU"/>
</dbReference>
<proteinExistence type="inferred from homology"/>
<dbReference type="PATRIC" id="fig|631454.5.peg.2624"/>
<dbReference type="InterPro" id="IPR015590">
    <property type="entry name" value="Aldehyde_DH_dom"/>
</dbReference>
<accession>V4RDG8</accession>
<organism evidence="7 8">
    <name type="scientific">Lutibaculum baratangense AMV1</name>
    <dbReference type="NCBI Taxonomy" id="631454"/>
    <lineage>
        <taxon>Bacteria</taxon>
        <taxon>Pseudomonadati</taxon>
        <taxon>Pseudomonadota</taxon>
        <taxon>Alphaproteobacteria</taxon>
        <taxon>Hyphomicrobiales</taxon>
        <taxon>Tepidamorphaceae</taxon>
        <taxon>Lutibaculum</taxon>
    </lineage>
</organism>
<dbReference type="NCBIfam" id="NF009725">
    <property type="entry name" value="PRK13252.1"/>
    <property type="match status" value="1"/>
</dbReference>
<dbReference type="FunFam" id="3.40.605.10:FF:000007">
    <property type="entry name" value="NAD/NADP-dependent betaine aldehyde dehydrogenase"/>
    <property type="match status" value="1"/>
</dbReference>
<dbReference type="PROSITE" id="PS00687">
    <property type="entry name" value="ALDEHYDE_DEHYDR_GLU"/>
    <property type="match status" value="1"/>
</dbReference>
<dbReference type="InterPro" id="IPR016160">
    <property type="entry name" value="Ald_DH_CS_CYS"/>
</dbReference>
<keyword evidence="8" id="KW-1185">Reference proteome</keyword>
<feature type="active site" evidence="4">
    <location>
        <position position="250"/>
    </location>
</feature>
<evidence type="ECO:0000256" key="3">
    <source>
        <dbReference type="ARBA" id="ARBA00023097"/>
    </source>
</evidence>
<evidence type="ECO:0000259" key="6">
    <source>
        <dbReference type="Pfam" id="PF00171"/>
    </source>
</evidence>
<dbReference type="Gene3D" id="3.40.309.10">
    <property type="entry name" value="Aldehyde Dehydrogenase, Chain A, domain 2"/>
    <property type="match status" value="1"/>
</dbReference>
<dbReference type="Pfam" id="PF00171">
    <property type="entry name" value="Aldedh"/>
    <property type="match status" value="1"/>
</dbReference>
<comment type="similarity">
    <text evidence="1 5">Belongs to the aldehyde dehydrogenase family.</text>
</comment>
<dbReference type="EC" id="1.2.1.8" evidence="7"/>
<dbReference type="AlphaFoldDB" id="V4RDG8"/>
<gene>
    <name evidence="7" type="ORF">N177_2655</name>
</gene>
<feature type="domain" description="Aldehyde dehydrogenase" evidence="6">
    <location>
        <begin position="22"/>
        <end position="477"/>
    </location>
</feature>
<reference evidence="7 8" key="1">
    <citation type="journal article" date="2014" name="Genome Announc.">
        <title>Draft Genome Sequence of Lutibaculum baratangense Strain AMV1T, Isolated from a Mud Volcano in Andamans, India.</title>
        <authorList>
            <person name="Singh A."/>
            <person name="Sreenivas A."/>
            <person name="Sathyanarayana Reddy G."/>
            <person name="Pinnaka A.K."/>
            <person name="Shivaji S."/>
        </authorList>
    </citation>
    <scope>NUCLEOTIDE SEQUENCE [LARGE SCALE GENOMIC DNA]</scope>
    <source>
        <strain evidence="7 8">AMV1</strain>
    </source>
</reference>
<evidence type="ECO:0000313" key="7">
    <source>
        <dbReference type="EMBL" id="ESR24206.1"/>
    </source>
</evidence>
<dbReference type="EMBL" id="AWXZ01000035">
    <property type="protein sequence ID" value="ESR24206.1"/>
    <property type="molecule type" value="Genomic_DNA"/>
</dbReference>
<evidence type="ECO:0000256" key="4">
    <source>
        <dbReference type="PROSITE-ProRule" id="PRU10007"/>
    </source>
</evidence>
<dbReference type="PANTHER" id="PTHR11699">
    <property type="entry name" value="ALDEHYDE DEHYDROGENASE-RELATED"/>
    <property type="match status" value="1"/>
</dbReference>
<dbReference type="eggNOG" id="COG1012">
    <property type="taxonomic scope" value="Bacteria"/>
</dbReference>
<name>V4RDG8_9HYPH</name>
<dbReference type="PROSITE" id="PS00070">
    <property type="entry name" value="ALDEHYDE_DEHYDR_CYS"/>
    <property type="match status" value="1"/>
</dbReference>
<dbReference type="InterPro" id="IPR016161">
    <property type="entry name" value="Ald_DH/histidinol_DH"/>
</dbReference>
<dbReference type="InterPro" id="IPR016162">
    <property type="entry name" value="Ald_DH_N"/>
</dbReference>
<dbReference type="OrthoDB" id="9772584at2"/>
<evidence type="ECO:0000256" key="1">
    <source>
        <dbReference type="ARBA" id="ARBA00009986"/>
    </source>
</evidence>
<evidence type="ECO:0000256" key="2">
    <source>
        <dbReference type="ARBA" id="ARBA00023002"/>
    </source>
</evidence>
<evidence type="ECO:0000313" key="8">
    <source>
        <dbReference type="Proteomes" id="UP000017819"/>
    </source>
</evidence>